<keyword evidence="2" id="KW-0813">Transport</keyword>
<comment type="subcellular location">
    <subcellularLocation>
        <location evidence="1">Endomembrane system</location>
        <topology evidence="1">Multi-pass membrane protein</topology>
    </subcellularLocation>
</comment>
<evidence type="ECO:0000313" key="8">
    <source>
        <dbReference type="EMBL" id="KAJ8887675.1"/>
    </source>
</evidence>
<name>A0ABQ9HTQ2_9NEOP</name>
<keyword evidence="4 7" id="KW-1133">Transmembrane helix</keyword>
<evidence type="ECO:0000256" key="1">
    <source>
        <dbReference type="ARBA" id="ARBA00004127"/>
    </source>
</evidence>
<evidence type="ECO:0000313" key="9">
    <source>
        <dbReference type="Proteomes" id="UP001159363"/>
    </source>
</evidence>
<proteinExistence type="predicted"/>
<dbReference type="PANTHER" id="PTHR10981:SF0">
    <property type="entry name" value="BATTENIN"/>
    <property type="match status" value="1"/>
</dbReference>
<evidence type="ECO:0000256" key="7">
    <source>
        <dbReference type="SAM" id="Phobius"/>
    </source>
</evidence>
<evidence type="ECO:0000256" key="3">
    <source>
        <dbReference type="ARBA" id="ARBA00022692"/>
    </source>
</evidence>
<accession>A0ABQ9HTQ2</accession>
<comment type="caution">
    <text evidence="8">The sequence shown here is derived from an EMBL/GenBank/DDBJ whole genome shotgun (WGS) entry which is preliminary data.</text>
</comment>
<keyword evidence="9" id="KW-1185">Reference proteome</keyword>
<sequence>MADTENESELGIISTPGGGREEVSGCASSRPTDDTSTGMSAEPLRRQWRDLLAYWLLGLCNNYGYVVMLSAAHDILSNDNNKKLADVSISWEKN</sequence>
<keyword evidence="3 7" id="KW-0812">Transmembrane</keyword>
<dbReference type="InterPro" id="IPR003492">
    <property type="entry name" value="Battenin_disease_Cln3"/>
</dbReference>
<dbReference type="Proteomes" id="UP001159363">
    <property type="component" value="Chromosome X"/>
</dbReference>
<protein>
    <recommendedName>
        <fullName evidence="10">Battenin</fullName>
    </recommendedName>
</protein>
<evidence type="ECO:0000256" key="6">
    <source>
        <dbReference type="SAM" id="MobiDB-lite"/>
    </source>
</evidence>
<evidence type="ECO:0000256" key="5">
    <source>
        <dbReference type="ARBA" id="ARBA00023136"/>
    </source>
</evidence>
<dbReference type="PANTHER" id="PTHR10981">
    <property type="entry name" value="BATTENIN"/>
    <property type="match status" value="1"/>
</dbReference>
<feature type="transmembrane region" description="Helical" evidence="7">
    <location>
        <begin position="52"/>
        <end position="72"/>
    </location>
</feature>
<evidence type="ECO:0000256" key="2">
    <source>
        <dbReference type="ARBA" id="ARBA00022448"/>
    </source>
</evidence>
<evidence type="ECO:0008006" key="10">
    <source>
        <dbReference type="Google" id="ProtNLM"/>
    </source>
</evidence>
<reference evidence="8 9" key="1">
    <citation type="submission" date="2023-02" db="EMBL/GenBank/DDBJ databases">
        <title>LHISI_Scaffold_Assembly.</title>
        <authorList>
            <person name="Stuart O.P."/>
            <person name="Cleave R."/>
            <person name="Magrath M.J.L."/>
            <person name="Mikheyev A.S."/>
        </authorList>
    </citation>
    <scope>NUCLEOTIDE SEQUENCE [LARGE SCALE GENOMIC DNA]</scope>
    <source>
        <strain evidence="8">Daus_M_001</strain>
        <tissue evidence="8">Leg muscle</tissue>
    </source>
</reference>
<feature type="compositionally biased region" description="Polar residues" evidence="6">
    <location>
        <begin position="26"/>
        <end position="39"/>
    </location>
</feature>
<evidence type="ECO:0000256" key="4">
    <source>
        <dbReference type="ARBA" id="ARBA00022989"/>
    </source>
</evidence>
<gene>
    <name evidence="8" type="ORF">PR048_013893</name>
</gene>
<feature type="region of interest" description="Disordered" evidence="6">
    <location>
        <begin position="1"/>
        <end position="41"/>
    </location>
</feature>
<organism evidence="8 9">
    <name type="scientific">Dryococelus australis</name>
    <dbReference type="NCBI Taxonomy" id="614101"/>
    <lineage>
        <taxon>Eukaryota</taxon>
        <taxon>Metazoa</taxon>
        <taxon>Ecdysozoa</taxon>
        <taxon>Arthropoda</taxon>
        <taxon>Hexapoda</taxon>
        <taxon>Insecta</taxon>
        <taxon>Pterygota</taxon>
        <taxon>Neoptera</taxon>
        <taxon>Polyneoptera</taxon>
        <taxon>Phasmatodea</taxon>
        <taxon>Verophasmatodea</taxon>
        <taxon>Anareolatae</taxon>
        <taxon>Phasmatidae</taxon>
        <taxon>Eurycanthinae</taxon>
        <taxon>Dryococelus</taxon>
    </lineage>
</organism>
<keyword evidence="5 7" id="KW-0472">Membrane</keyword>
<dbReference type="Pfam" id="PF02487">
    <property type="entry name" value="CLN3"/>
    <property type="match status" value="1"/>
</dbReference>
<dbReference type="EMBL" id="JARBHB010000004">
    <property type="protein sequence ID" value="KAJ8887675.1"/>
    <property type="molecule type" value="Genomic_DNA"/>
</dbReference>